<organism evidence="2 3">
    <name type="scientific">Mycena metata</name>
    <dbReference type="NCBI Taxonomy" id="1033252"/>
    <lineage>
        <taxon>Eukaryota</taxon>
        <taxon>Fungi</taxon>
        <taxon>Dikarya</taxon>
        <taxon>Basidiomycota</taxon>
        <taxon>Agaricomycotina</taxon>
        <taxon>Agaricomycetes</taxon>
        <taxon>Agaricomycetidae</taxon>
        <taxon>Agaricales</taxon>
        <taxon>Marasmiineae</taxon>
        <taxon>Mycenaceae</taxon>
        <taxon>Mycena</taxon>
    </lineage>
</organism>
<evidence type="ECO:0000313" key="2">
    <source>
        <dbReference type="EMBL" id="KAJ7768349.1"/>
    </source>
</evidence>
<sequence length="227" mass="24961">MADQKPLLLPGLVPHLFNLQSRAAASRRRLSYRISAMGDSAAPAAATPENVDTVNSQAQLLQAERDARAAGRAPREAAQHQREETRHARAAALEEARDMRAAAREEARDMRAAAREEARDVREAARTREFCVWITVVVISCGGGASRDEKGFVSSKICFFEVPHPTLPHPLIDWHRTLHPPAISSLFPVVAFLVSLLHSSSFIHSSSSSSFAHLTLVLFFSQDFDDA</sequence>
<evidence type="ECO:0000256" key="1">
    <source>
        <dbReference type="SAM" id="MobiDB-lite"/>
    </source>
</evidence>
<protein>
    <submittedName>
        <fullName evidence="2">Uncharacterized protein</fullName>
    </submittedName>
</protein>
<name>A0AAD7JQC6_9AGAR</name>
<comment type="caution">
    <text evidence="2">The sequence shown here is derived from an EMBL/GenBank/DDBJ whole genome shotgun (WGS) entry which is preliminary data.</text>
</comment>
<reference evidence="2" key="1">
    <citation type="submission" date="2023-03" db="EMBL/GenBank/DDBJ databases">
        <title>Massive genome expansion in bonnet fungi (Mycena s.s.) driven by repeated elements and novel gene families across ecological guilds.</title>
        <authorList>
            <consortium name="Lawrence Berkeley National Laboratory"/>
            <person name="Harder C.B."/>
            <person name="Miyauchi S."/>
            <person name="Viragh M."/>
            <person name="Kuo A."/>
            <person name="Thoen E."/>
            <person name="Andreopoulos B."/>
            <person name="Lu D."/>
            <person name="Skrede I."/>
            <person name="Drula E."/>
            <person name="Henrissat B."/>
            <person name="Morin E."/>
            <person name="Kohler A."/>
            <person name="Barry K."/>
            <person name="LaButti K."/>
            <person name="Morin E."/>
            <person name="Salamov A."/>
            <person name="Lipzen A."/>
            <person name="Mereny Z."/>
            <person name="Hegedus B."/>
            <person name="Baldrian P."/>
            <person name="Stursova M."/>
            <person name="Weitz H."/>
            <person name="Taylor A."/>
            <person name="Grigoriev I.V."/>
            <person name="Nagy L.G."/>
            <person name="Martin F."/>
            <person name="Kauserud H."/>
        </authorList>
    </citation>
    <scope>NUCLEOTIDE SEQUENCE</scope>
    <source>
        <strain evidence="2">CBHHK182m</strain>
    </source>
</reference>
<accession>A0AAD7JQC6</accession>
<evidence type="ECO:0000313" key="3">
    <source>
        <dbReference type="Proteomes" id="UP001215598"/>
    </source>
</evidence>
<dbReference type="EMBL" id="JARKIB010000020">
    <property type="protein sequence ID" value="KAJ7768349.1"/>
    <property type="molecule type" value="Genomic_DNA"/>
</dbReference>
<feature type="region of interest" description="Disordered" evidence="1">
    <location>
        <begin position="64"/>
        <end position="89"/>
    </location>
</feature>
<dbReference type="Proteomes" id="UP001215598">
    <property type="component" value="Unassembled WGS sequence"/>
</dbReference>
<keyword evidence="3" id="KW-1185">Reference proteome</keyword>
<gene>
    <name evidence="2" type="ORF">B0H16DRAFT_1785286</name>
</gene>
<dbReference type="AlphaFoldDB" id="A0AAD7JQC6"/>
<proteinExistence type="predicted"/>